<protein>
    <submittedName>
        <fullName evidence="5">Helix-turn-helix domain-containing protein</fullName>
    </submittedName>
</protein>
<evidence type="ECO:0000256" key="1">
    <source>
        <dbReference type="ARBA" id="ARBA00023015"/>
    </source>
</evidence>
<dbReference type="PROSITE" id="PS50943">
    <property type="entry name" value="HTH_CROC1"/>
    <property type="match status" value="1"/>
</dbReference>
<dbReference type="PANTHER" id="PTHR40661">
    <property type="match status" value="1"/>
</dbReference>
<dbReference type="InterPro" id="IPR010982">
    <property type="entry name" value="Lambda_DNA-bd_dom_sf"/>
</dbReference>
<evidence type="ECO:0000313" key="5">
    <source>
        <dbReference type="EMBL" id="MBC8532162.1"/>
    </source>
</evidence>
<dbReference type="Gene3D" id="1.10.260.40">
    <property type="entry name" value="lambda repressor-like DNA-binding domains"/>
    <property type="match status" value="1"/>
</dbReference>
<evidence type="ECO:0000313" key="6">
    <source>
        <dbReference type="Proteomes" id="UP000623172"/>
    </source>
</evidence>
<dbReference type="Proteomes" id="UP000623172">
    <property type="component" value="Unassembled WGS sequence"/>
</dbReference>
<dbReference type="Pfam" id="PF00717">
    <property type="entry name" value="Peptidase_S24"/>
    <property type="match status" value="1"/>
</dbReference>
<dbReference type="AlphaFoldDB" id="A0A926D664"/>
<keyword evidence="3" id="KW-0804">Transcription</keyword>
<keyword evidence="2" id="KW-0238">DNA-binding</keyword>
<keyword evidence="6" id="KW-1185">Reference proteome</keyword>
<organism evidence="5 6">
    <name type="scientific">Gehongia tenuis</name>
    <dbReference type="NCBI Taxonomy" id="2763655"/>
    <lineage>
        <taxon>Bacteria</taxon>
        <taxon>Bacillati</taxon>
        <taxon>Bacillota</taxon>
        <taxon>Clostridia</taxon>
        <taxon>Christensenellales</taxon>
        <taxon>Christensenellaceae</taxon>
        <taxon>Gehongia</taxon>
    </lineage>
</organism>
<dbReference type="SUPFAM" id="SSF47413">
    <property type="entry name" value="lambda repressor-like DNA-binding domains"/>
    <property type="match status" value="1"/>
</dbReference>
<keyword evidence="1" id="KW-0805">Transcription regulation</keyword>
<evidence type="ECO:0000256" key="2">
    <source>
        <dbReference type="ARBA" id="ARBA00023125"/>
    </source>
</evidence>
<evidence type="ECO:0000256" key="3">
    <source>
        <dbReference type="ARBA" id="ARBA00023163"/>
    </source>
</evidence>
<dbReference type="Pfam" id="PF01381">
    <property type="entry name" value="HTH_3"/>
    <property type="match status" value="1"/>
</dbReference>
<name>A0A926D664_9FIRM</name>
<dbReference type="EMBL" id="JACRSR010000005">
    <property type="protein sequence ID" value="MBC8532162.1"/>
    <property type="molecule type" value="Genomic_DNA"/>
</dbReference>
<evidence type="ECO:0000259" key="4">
    <source>
        <dbReference type="PROSITE" id="PS50943"/>
    </source>
</evidence>
<reference evidence="5" key="1">
    <citation type="submission" date="2020-08" db="EMBL/GenBank/DDBJ databases">
        <title>Genome public.</title>
        <authorList>
            <person name="Liu C."/>
            <person name="Sun Q."/>
        </authorList>
    </citation>
    <scope>NUCLEOTIDE SEQUENCE</scope>
    <source>
        <strain evidence="5">NSJ-53</strain>
    </source>
</reference>
<dbReference type="InterPro" id="IPR015927">
    <property type="entry name" value="Peptidase_S24_S26A/B/C"/>
</dbReference>
<dbReference type="InterPro" id="IPR036286">
    <property type="entry name" value="LexA/Signal_pep-like_sf"/>
</dbReference>
<comment type="caution">
    <text evidence="5">The sequence shown here is derived from an EMBL/GenBank/DDBJ whole genome shotgun (WGS) entry which is preliminary data.</text>
</comment>
<accession>A0A926D664</accession>
<sequence>MNSIMDEIAKNLIYYRKQNNYTQKDLAKKLGVANTTVSGWETGASSIDIDTLYQVCKVLGVPVGEMYGKYQTTGMQYSDDEKGLIRDYRNLDERGKGSVRSTVVYELEATKERNRIVPPSYSFAKASSRRNVPILGYTAAGAPIEAIEQEINMPEGEDIPDRATLGLVVRGDSMEPVIKDGSIVWVDGTAIPHSGDIGVFLIDGEATCKKLVKVNGRYVLRSLNSAYDDIEPADWQDVRPVGKVVVPRKDYVFRAARDGSLGPITDPEGIYNNRVEGEIINKRVAQLKKEGKRQPHDEF</sequence>
<dbReference type="SMART" id="SM00530">
    <property type="entry name" value="HTH_XRE"/>
    <property type="match status" value="1"/>
</dbReference>
<dbReference type="InterPro" id="IPR001387">
    <property type="entry name" value="Cro/C1-type_HTH"/>
</dbReference>
<gene>
    <name evidence="5" type="ORF">H8696_09915</name>
</gene>
<dbReference type="SUPFAM" id="SSF51306">
    <property type="entry name" value="LexA/Signal peptidase"/>
    <property type="match status" value="1"/>
</dbReference>
<dbReference type="Gene3D" id="2.10.109.10">
    <property type="entry name" value="Umud Fragment, subunit A"/>
    <property type="match status" value="1"/>
</dbReference>
<dbReference type="PANTHER" id="PTHR40661:SF1">
    <property type="entry name" value="HTH CRO_C1-TYPE DOMAIN-CONTAINING PROTEIN"/>
    <property type="match status" value="1"/>
</dbReference>
<dbReference type="InterPro" id="IPR039418">
    <property type="entry name" value="LexA-like"/>
</dbReference>
<dbReference type="RefSeq" id="WP_249317278.1">
    <property type="nucleotide sequence ID" value="NZ_JACRSR010000005.1"/>
</dbReference>
<dbReference type="CDD" id="cd06529">
    <property type="entry name" value="S24_LexA-like"/>
    <property type="match status" value="1"/>
</dbReference>
<proteinExistence type="predicted"/>
<feature type="domain" description="HTH cro/C1-type" evidence="4">
    <location>
        <begin position="12"/>
        <end position="66"/>
    </location>
</feature>
<dbReference type="CDD" id="cd00093">
    <property type="entry name" value="HTH_XRE"/>
    <property type="match status" value="1"/>
</dbReference>
<dbReference type="GO" id="GO:0003677">
    <property type="term" value="F:DNA binding"/>
    <property type="evidence" value="ECO:0007669"/>
    <property type="project" value="UniProtKB-KW"/>
</dbReference>